<organism evidence="13 14">
    <name type="scientific">Levilactobacillus hammesii DSM 16381</name>
    <dbReference type="NCBI Taxonomy" id="1423753"/>
    <lineage>
        <taxon>Bacteria</taxon>
        <taxon>Bacillati</taxon>
        <taxon>Bacillota</taxon>
        <taxon>Bacilli</taxon>
        <taxon>Lactobacillales</taxon>
        <taxon>Lactobacillaceae</taxon>
        <taxon>Levilactobacillus</taxon>
    </lineage>
</organism>
<comment type="function">
    <text evidence="10">Part of the ABC transporter complex hrt involved in hemin import. Responsible for the translocation of the substrate across the membrane.</text>
</comment>
<dbReference type="PANTHER" id="PTHR43738">
    <property type="entry name" value="ABC TRANSPORTER, MEMBRANE PROTEIN"/>
    <property type="match status" value="1"/>
</dbReference>
<comment type="subcellular location">
    <subcellularLocation>
        <location evidence="1">Cell membrane</location>
        <topology evidence="1">Multi-pass membrane protein</topology>
    </subcellularLocation>
</comment>
<keyword evidence="6" id="KW-1003">Cell membrane</keyword>
<evidence type="ECO:0000256" key="10">
    <source>
        <dbReference type="ARBA" id="ARBA00024973"/>
    </source>
</evidence>
<protein>
    <recommendedName>
        <fullName evidence="4">Putative hemin transport system permease protein HrtB</fullName>
    </recommendedName>
</protein>
<gene>
    <name evidence="13" type="ORF">FD28_GL000958</name>
</gene>
<dbReference type="InterPro" id="IPR003838">
    <property type="entry name" value="ABC3_permease_C"/>
</dbReference>
<evidence type="ECO:0000313" key="13">
    <source>
        <dbReference type="EMBL" id="KRL93771.1"/>
    </source>
</evidence>
<keyword evidence="8 11" id="KW-1133">Transmembrane helix</keyword>
<evidence type="ECO:0000256" key="2">
    <source>
        <dbReference type="ARBA" id="ARBA00008697"/>
    </source>
</evidence>
<keyword evidence="5" id="KW-0813">Transport</keyword>
<keyword evidence="7 11" id="KW-0812">Transmembrane</keyword>
<feature type="transmembrane region" description="Helical" evidence="11">
    <location>
        <begin position="321"/>
        <end position="341"/>
    </location>
</feature>
<comment type="similarity">
    <text evidence="2">Belongs to the ABC-4 integral membrane protein family. HrtB subfamily.</text>
</comment>
<evidence type="ECO:0000256" key="5">
    <source>
        <dbReference type="ARBA" id="ARBA00022448"/>
    </source>
</evidence>
<feature type="transmembrane region" description="Helical" evidence="11">
    <location>
        <begin position="235"/>
        <end position="258"/>
    </location>
</feature>
<keyword evidence="9 11" id="KW-0472">Membrane</keyword>
<feature type="transmembrane region" description="Helical" evidence="11">
    <location>
        <begin position="20"/>
        <end position="42"/>
    </location>
</feature>
<evidence type="ECO:0000256" key="7">
    <source>
        <dbReference type="ARBA" id="ARBA00022692"/>
    </source>
</evidence>
<dbReference type="Pfam" id="PF02687">
    <property type="entry name" value="FtsX"/>
    <property type="match status" value="1"/>
</dbReference>
<feature type="transmembrane region" description="Helical" evidence="11">
    <location>
        <begin position="287"/>
        <end position="309"/>
    </location>
</feature>
<evidence type="ECO:0000256" key="8">
    <source>
        <dbReference type="ARBA" id="ARBA00022989"/>
    </source>
</evidence>
<dbReference type="Proteomes" id="UP000051580">
    <property type="component" value="Unassembled WGS sequence"/>
</dbReference>
<dbReference type="AlphaFoldDB" id="A0A0R1UUP7"/>
<dbReference type="STRING" id="1423753.FD28_GL000958"/>
<accession>A0A0R1UUP7</accession>
<dbReference type="EMBL" id="AZFS01000061">
    <property type="protein sequence ID" value="KRL93771.1"/>
    <property type="molecule type" value="Genomic_DNA"/>
</dbReference>
<evidence type="ECO:0000256" key="6">
    <source>
        <dbReference type="ARBA" id="ARBA00022475"/>
    </source>
</evidence>
<dbReference type="PATRIC" id="fig|1423753.3.peg.997"/>
<keyword evidence="14" id="KW-1185">Reference proteome</keyword>
<feature type="domain" description="ABC3 transporter permease C-terminal" evidence="12">
    <location>
        <begin position="238"/>
        <end position="349"/>
    </location>
</feature>
<dbReference type="InterPro" id="IPR051125">
    <property type="entry name" value="ABC-4/HrtB_transporter"/>
</dbReference>
<evidence type="ECO:0000259" key="12">
    <source>
        <dbReference type="Pfam" id="PF02687"/>
    </source>
</evidence>
<dbReference type="GO" id="GO:0005886">
    <property type="term" value="C:plasma membrane"/>
    <property type="evidence" value="ECO:0007669"/>
    <property type="project" value="UniProtKB-SubCell"/>
</dbReference>
<evidence type="ECO:0000256" key="9">
    <source>
        <dbReference type="ARBA" id="ARBA00023136"/>
    </source>
</evidence>
<sequence length="355" mass="37970">MTMFLALKEIRHEKLRYGLIVGMIVLVSYLVFVLSGLAYGLAQQNTQAISSWQASKIVLNSDANDSLSQSLLTKKTTDKAKLTQHEAYLGQAGVVAKAKGQAKLSAQFLGISQQQFIYRRVKVTSGHKPVTNRQIMVDDSFKTNGYHLGDRVTLNSTDTTYKIVGFTHNAKLSVAPVIYGTLGTWRTLSHVTSDFQANGIVTERASFQPKVAGLSTLTMGQFINKLPGYSAQNTTFTFMIGFLMIIAMVVIAVFLYILTLQKLPNYAVLRAQGIPAKVLVTTTLSQAMLLVVGGLVLGAALTLATVLALPAGVPMGFNIPLLAGVTGGILLTGLVGALIPVKVILNVDPVSVIGG</sequence>
<evidence type="ECO:0000256" key="3">
    <source>
        <dbReference type="ARBA" id="ARBA00011131"/>
    </source>
</evidence>
<dbReference type="PANTHER" id="PTHR43738:SF1">
    <property type="entry name" value="HEMIN TRANSPORT SYSTEM PERMEASE PROTEIN HRTB-RELATED"/>
    <property type="match status" value="1"/>
</dbReference>
<evidence type="ECO:0000256" key="11">
    <source>
        <dbReference type="SAM" id="Phobius"/>
    </source>
</evidence>
<evidence type="ECO:0000313" key="14">
    <source>
        <dbReference type="Proteomes" id="UP000051580"/>
    </source>
</evidence>
<name>A0A0R1UUP7_9LACO</name>
<evidence type="ECO:0000256" key="1">
    <source>
        <dbReference type="ARBA" id="ARBA00004651"/>
    </source>
</evidence>
<comment type="caution">
    <text evidence="13">The sequence shown here is derived from an EMBL/GenBank/DDBJ whole genome shotgun (WGS) entry which is preliminary data.</text>
</comment>
<proteinExistence type="inferred from homology"/>
<evidence type="ECO:0000256" key="4">
    <source>
        <dbReference type="ARBA" id="ARBA00016962"/>
    </source>
</evidence>
<reference evidence="13 14" key="1">
    <citation type="journal article" date="2015" name="Genome Announc.">
        <title>Expanding the biotechnology potential of lactobacilli through comparative genomics of 213 strains and associated genera.</title>
        <authorList>
            <person name="Sun Z."/>
            <person name="Harris H.M."/>
            <person name="McCann A."/>
            <person name="Guo C."/>
            <person name="Argimon S."/>
            <person name="Zhang W."/>
            <person name="Yang X."/>
            <person name="Jeffery I.B."/>
            <person name="Cooney J.C."/>
            <person name="Kagawa T.F."/>
            <person name="Liu W."/>
            <person name="Song Y."/>
            <person name="Salvetti E."/>
            <person name="Wrobel A."/>
            <person name="Rasinkangas P."/>
            <person name="Parkhill J."/>
            <person name="Rea M.C."/>
            <person name="O'Sullivan O."/>
            <person name="Ritari J."/>
            <person name="Douillard F.P."/>
            <person name="Paul Ross R."/>
            <person name="Yang R."/>
            <person name="Briner A.E."/>
            <person name="Felis G.E."/>
            <person name="de Vos W.M."/>
            <person name="Barrangou R."/>
            <person name="Klaenhammer T.R."/>
            <person name="Caufield P.W."/>
            <person name="Cui Y."/>
            <person name="Zhang H."/>
            <person name="O'Toole P.W."/>
        </authorList>
    </citation>
    <scope>NUCLEOTIDE SEQUENCE [LARGE SCALE GENOMIC DNA]</scope>
    <source>
        <strain evidence="13 14">DSM 16381</strain>
    </source>
</reference>
<comment type="subunit">
    <text evidence="3">The complex is composed of two ATP-binding proteins (HrtA), two transmembrane proteins (HrtB) and a solute-binding protein.</text>
</comment>